<dbReference type="PANTHER" id="PTHR46434:SF1">
    <property type="entry name" value="GENETIC INTERACTOR OF PROHIBITINS 3, MITOCHONDRIAL"/>
    <property type="match status" value="1"/>
</dbReference>
<dbReference type="GO" id="GO:0005525">
    <property type="term" value="F:GTP binding"/>
    <property type="evidence" value="ECO:0007669"/>
    <property type="project" value="InterPro"/>
</dbReference>
<dbReference type="InterPro" id="IPR050896">
    <property type="entry name" value="Mito_lipid_metab_GTPase"/>
</dbReference>
<dbReference type="CDD" id="cd01855">
    <property type="entry name" value="YqeH"/>
    <property type="match status" value="1"/>
</dbReference>
<gene>
    <name evidence="5" type="ORF">KLDO_g3504</name>
</gene>
<dbReference type="SUPFAM" id="SSF52540">
    <property type="entry name" value="P-loop containing nucleoside triphosphate hydrolases"/>
    <property type="match status" value="1"/>
</dbReference>
<dbReference type="EMBL" id="CCBQ010000044">
    <property type="protein sequence ID" value="CDO95257.1"/>
    <property type="molecule type" value="Genomic_DNA"/>
</dbReference>
<dbReference type="Gene3D" id="3.40.50.300">
    <property type="entry name" value="P-loop containing nucleotide triphosphate hydrolases"/>
    <property type="match status" value="1"/>
</dbReference>
<feature type="domain" description="CP-type G" evidence="4">
    <location>
        <begin position="106"/>
        <end position="297"/>
    </location>
</feature>
<protein>
    <recommendedName>
        <fullName evidence="1">Genetic interactor of prohibitins 3, mitochondrial</fullName>
    </recommendedName>
    <alternativeName>
        <fullName evidence="3">Found in mitochondrial proteome protein 38</fullName>
    </alternativeName>
</protein>
<keyword evidence="6" id="KW-1185">Reference proteome</keyword>
<reference evidence="5 6" key="1">
    <citation type="submission" date="2014-03" db="EMBL/GenBank/DDBJ databases">
        <title>The genome of Kluyveromyces dobzhanskii.</title>
        <authorList>
            <person name="Nystedt B."/>
            <person name="Astrom S."/>
        </authorList>
    </citation>
    <scope>NUCLEOTIDE SEQUENCE [LARGE SCALE GENOMIC DNA]</scope>
    <source>
        <strain evidence="5 6">CBS 2104</strain>
    </source>
</reference>
<keyword evidence="2" id="KW-0809">Transit peptide</keyword>
<name>A0A0A8LAM8_9SACH</name>
<dbReference type="PANTHER" id="PTHR46434">
    <property type="entry name" value="GENETIC INTERACTOR OF PROHIBITINS 3, MITOCHONDRIAL"/>
    <property type="match status" value="1"/>
</dbReference>
<evidence type="ECO:0000256" key="2">
    <source>
        <dbReference type="ARBA" id="ARBA00022946"/>
    </source>
</evidence>
<dbReference type="InterPro" id="IPR030378">
    <property type="entry name" value="G_CP_dom"/>
</dbReference>
<organism evidence="5 6">
    <name type="scientific">Kluyveromyces dobzhanskii CBS 2104</name>
    <dbReference type="NCBI Taxonomy" id="1427455"/>
    <lineage>
        <taxon>Eukaryota</taxon>
        <taxon>Fungi</taxon>
        <taxon>Dikarya</taxon>
        <taxon>Ascomycota</taxon>
        <taxon>Saccharomycotina</taxon>
        <taxon>Saccharomycetes</taxon>
        <taxon>Saccharomycetales</taxon>
        <taxon>Saccharomycetaceae</taxon>
        <taxon>Kluyveromyces</taxon>
    </lineage>
</organism>
<dbReference type="GO" id="GO:0005739">
    <property type="term" value="C:mitochondrion"/>
    <property type="evidence" value="ECO:0007669"/>
    <property type="project" value="TreeGrafter"/>
</dbReference>
<proteinExistence type="predicted"/>
<comment type="caution">
    <text evidence="5">The sequence shown here is derived from an EMBL/GenBank/DDBJ whole genome shotgun (WGS) entry which is preliminary data.</text>
</comment>
<evidence type="ECO:0000256" key="3">
    <source>
        <dbReference type="ARBA" id="ARBA00031834"/>
    </source>
</evidence>
<evidence type="ECO:0000256" key="1">
    <source>
        <dbReference type="ARBA" id="ARBA00018901"/>
    </source>
</evidence>
<dbReference type="OrthoDB" id="1696305at2759"/>
<evidence type="ECO:0000259" key="4">
    <source>
        <dbReference type="PROSITE" id="PS51721"/>
    </source>
</evidence>
<dbReference type="InterPro" id="IPR027417">
    <property type="entry name" value="P-loop_NTPase"/>
</dbReference>
<accession>A0A0A8LAM8</accession>
<evidence type="ECO:0000313" key="6">
    <source>
        <dbReference type="Proteomes" id="UP000031516"/>
    </source>
</evidence>
<dbReference type="Proteomes" id="UP000031516">
    <property type="component" value="Unassembled WGS sequence"/>
</dbReference>
<sequence>MKPRLFKQFIRFISCKSCGVELQSKNPASVGFFKSPRKSGKVLGNPLEDLKYLMFSQELQMKKHEIGLLDPDTDADYQEPLPKRLVCKRCIDAVSHNTYKQSDFPAHSFEDIKGALPHIANVYHVVSLSDFPLSLDKAVLSDKNNTNYLLLSKADQITYKSATLPHKGSVFFTEFCKRHIGVAVKKVVLFSNTRNWNIPSVVNALAKKCYLLGNPNVGKTSLINSLLREKISSFQAQIDRKGNIIGPPEGHDGISNVRRRITFNEGGVSHIPNFTRTMQTYQIADKVVNDLPGYTMDPSSSQAVNLSDIVERETLDDIRKTSKFKINKLIKQKYISLRGSHGKKCLSFGCIFHLVPPESTINQVHNYTPVLDHEFANVEKAISLSAEVRKSENHPIRQFVALKEPYTSIEMFDRHVIPPFQGAIEIVLRDIGYLQIKATGKYEFKGLYEIWVPKGIKVCVREPLSKLISSSYDKYVESKKISDACPTDRPLVSDTYIMDHSEEDTLAKMRDMYIERTSRDITARRLLQDDPNDLVKALHEKPLNLYWHYKW</sequence>
<dbReference type="AlphaFoldDB" id="A0A0A8LAM8"/>
<dbReference type="PROSITE" id="PS51721">
    <property type="entry name" value="G_CP"/>
    <property type="match status" value="1"/>
</dbReference>
<evidence type="ECO:0000313" key="5">
    <source>
        <dbReference type="EMBL" id="CDO95257.1"/>
    </source>
</evidence>